<dbReference type="Proteomes" id="UP000680706">
    <property type="component" value="Chromosome"/>
</dbReference>
<reference evidence="4 5" key="1">
    <citation type="journal article" date="2021" name="Angew. Chem. Int. Ed. Engl.">
        <title>A novel family of nonribosomal peptides modulate collective behavior in Pseudovibrio bacteria isolated from marine sponges.</title>
        <authorList>
            <person name="Ioca L.P."/>
            <person name="Dai Y."/>
            <person name="Kunakom S."/>
            <person name="Diaz-Espinosa J."/>
            <person name="Krunic A."/>
            <person name="Crnkovic C.M."/>
            <person name="Orjala J."/>
            <person name="Sanchez L.M."/>
            <person name="Ferreira A.G."/>
            <person name="Berlinck R.G.S."/>
            <person name="Eustaquio A.S."/>
        </authorList>
    </citation>
    <scope>NUCLEOTIDE SEQUENCE [LARGE SCALE GENOMIC DNA]</scope>
    <source>
        <strain evidence="4 5">Ab134</strain>
    </source>
</reference>
<comment type="cofactor">
    <cofactor evidence="1">
        <name>pyridoxal 5'-phosphate</name>
        <dbReference type="ChEBI" id="CHEBI:597326"/>
    </cofactor>
</comment>
<dbReference type="InterPro" id="IPR001926">
    <property type="entry name" value="TrpB-like_PALP"/>
</dbReference>
<evidence type="ECO:0000256" key="2">
    <source>
        <dbReference type="ARBA" id="ARBA00022898"/>
    </source>
</evidence>
<dbReference type="SUPFAM" id="SSF53686">
    <property type="entry name" value="Tryptophan synthase beta subunit-like PLP-dependent enzymes"/>
    <property type="match status" value="1"/>
</dbReference>
<keyword evidence="4" id="KW-0456">Lyase</keyword>
<dbReference type="EC" id="4.3.1.15" evidence="4"/>
<dbReference type="InterPro" id="IPR019871">
    <property type="entry name" value="DiNH2propionate_NH3-lyase_sub"/>
</dbReference>
<organism evidence="4 5">
    <name type="scientific">Pseudovibrio brasiliensis</name>
    <dbReference type="NCBI Taxonomy" id="1898042"/>
    <lineage>
        <taxon>Bacteria</taxon>
        <taxon>Pseudomonadati</taxon>
        <taxon>Pseudomonadota</taxon>
        <taxon>Alphaproteobacteria</taxon>
        <taxon>Hyphomicrobiales</taxon>
        <taxon>Stappiaceae</taxon>
        <taxon>Pseudovibrio</taxon>
    </lineage>
</organism>
<dbReference type="InterPro" id="IPR010081">
    <property type="entry name" value="DiNH2opropionate_NH3_lyase"/>
</dbReference>
<dbReference type="InterPro" id="IPR036052">
    <property type="entry name" value="TrpB-like_PALP_sf"/>
</dbReference>
<evidence type="ECO:0000259" key="3">
    <source>
        <dbReference type="Pfam" id="PF00291"/>
    </source>
</evidence>
<dbReference type="PANTHER" id="PTHR42937">
    <property type="match status" value="1"/>
</dbReference>
<dbReference type="EMBL" id="CP074126">
    <property type="protein sequence ID" value="QUS56557.1"/>
    <property type="molecule type" value="Genomic_DNA"/>
</dbReference>
<evidence type="ECO:0000256" key="1">
    <source>
        <dbReference type="ARBA" id="ARBA00001933"/>
    </source>
</evidence>
<evidence type="ECO:0000313" key="4">
    <source>
        <dbReference type="EMBL" id="QUS56557.1"/>
    </source>
</evidence>
<dbReference type="GO" id="GO:0008838">
    <property type="term" value="F:diaminopropionate ammonia-lyase activity"/>
    <property type="evidence" value="ECO:0007669"/>
    <property type="project" value="UniProtKB-EC"/>
</dbReference>
<feature type="domain" description="Tryptophan synthase beta chain-like PALP" evidence="3">
    <location>
        <begin position="56"/>
        <end position="366"/>
    </location>
</feature>
<keyword evidence="5" id="KW-1185">Reference proteome</keyword>
<accession>A0ABX8AN90</accession>
<proteinExistence type="predicted"/>
<evidence type="ECO:0000313" key="5">
    <source>
        <dbReference type="Proteomes" id="UP000680706"/>
    </source>
</evidence>
<dbReference type="Gene3D" id="3.40.50.1100">
    <property type="match status" value="2"/>
</dbReference>
<dbReference type="NCBIfam" id="TIGR03528">
    <property type="entry name" value="2_3_DAP_am_ly"/>
    <property type="match status" value="1"/>
</dbReference>
<name>A0ABX8AN90_9HYPH</name>
<sequence length="415" mass="44786">MSSPTLFERSSPPPAQAVEEIKMLKIRSNRFRTGETSPLFTTQVAEKTREFHSQIQGYEPTPLTSLPALAKELGVRAIYVKDESHRFGLNAFKVLGGSYALGRLLAKKLDLDISEIDLQTVSQKFERPMVFTTATAGNHGTGVAWAARAMGQKAVVYMPKDSPQSAVERIRGLGADCIVTDVNYDDTVRLANKTAEENGWELVQDTAWDGYEEIPTWISQGYMTMAGEAADQLAELDGAHPTHIMLQAGVGAMAGGVLGYLADAYGPENFTSVISEPRAADCLYQSVSSENGEMTAVEGDLTSIMAGLACGEPNPITWPILRDCGDHFISAEDNIAATGMRILGNPLKGDPAITGGESGALNIGLLYAMKSKAEYAELAQKAGLNEESVVLIFNTEGDTNPERYRKIVWEGALPL</sequence>
<gene>
    <name evidence="4" type="primary">dpaL</name>
    <name evidence="4" type="ORF">KGB56_03720</name>
</gene>
<keyword evidence="2" id="KW-0663">Pyridoxal phosphate</keyword>
<protein>
    <submittedName>
        <fullName evidence="4">Diaminopropionate ammonia-lyase</fullName>
        <ecNumber evidence="4">4.3.1.15</ecNumber>
    </submittedName>
</protein>
<dbReference type="PANTHER" id="PTHR42937:SF1">
    <property type="entry name" value="DIAMINOPROPIONATE AMMONIA-LYASE"/>
    <property type="match status" value="1"/>
</dbReference>
<dbReference type="Pfam" id="PF00291">
    <property type="entry name" value="PALP"/>
    <property type="match status" value="1"/>
</dbReference>
<dbReference type="NCBIfam" id="TIGR01747">
    <property type="entry name" value="diampropi_NH3ly"/>
    <property type="match status" value="1"/>
</dbReference>
<dbReference type="NCBIfam" id="NF006058">
    <property type="entry name" value="PRK08206.1"/>
    <property type="match status" value="1"/>
</dbReference>